<feature type="non-terminal residue" evidence="2">
    <location>
        <position position="136"/>
    </location>
</feature>
<keyword evidence="4" id="KW-1185">Reference proteome</keyword>
<dbReference type="KEGG" id="gtt:GUITHDRAFT_154796"/>
<feature type="compositionally biased region" description="Basic and acidic residues" evidence="1">
    <location>
        <begin position="111"/>
        <end position="123"/>
    </location>
</feature>
<evidence type="ECO:0000313" key="2">
    <source>
        <dbReference type="EMBL" id="EKX38030.1"/>
    </source>
</evidence>
<dbReference type="Proteomes" id="UP000011087">
    <property type="component" value="Unassembled WGS sequence"/>
</dbReference>
<dbReference type="RefSeq" id="XP_005825010.1">
    <property type="nucleotide sequence ID" value="XM_005824953.1"/>
</dbReference>
<reference evidence="3" key="3">
    <citation type="submission" date="2015-06" db="UniProtKB">
        <authorList>
            <consortium name="EnsemblProtists"/>
        </authorList>
    </citation>
    <scope>IDENTIFICATION</scope>
</reference>
<dbReference type="HOGENOM" id="CLU_1880875_0_0_1"/>
<dbReference type="EnsemblProtists" id="EKX38030">
    <property type="protein sequence ID" value="EKX38030"/>
    <property type="gene ID" value="GUITHDRAFT_154796"/>
</dbReference>
<protein>
    <submittedName>
        <fullName evidence="2 3">Uncharacterized protein</fullName>
    </submittedName>
</protein>
<gene>
    <name evidence="2" type="ORF">GUITHDRAFT_154796</name>
</gene>
<feature type="compositionally biased region" description="Polar residues" evidence="1">
    <location>
        <begin position="56"/>
        <end position="70"/>
    </location>
</feature>
<name>L1IQC5_GUITC</name>
<reference evidence="4" key="2">
    <citation type="submission" date="2012-11" db="EMBL/GenBank/DDBJ databases">
        <authorList>
            <person name="Kuo A."/>
            <person name="Curtis B.A."/>
            <person name="Tanifuji G."/>
            <person name="Burki F."/>
            <person name="Gruber A."/>
            <person name="Irimia M."/>
            <person name="Maruyama S."/>
            <person name="Arias M.C."/>
            <person name="Ball S.G."/>
            <person name="Gile G.H."/>
            <person name="Hirakawa Y."/>
            <person name="Hopkins J.F."/>
            <person name="Rensing S.A."/>
            <person name="Schmutz J."/>
            <person name="Symeonidi A."/>
            <person name="Elias M."/>
            <person name="Eveleigh R.J."/>
            <person name="Herman E.K."/>
            <person name="Klute M.J."/>
            <person name="Nakayama T."/>
            <person name="Obornik M."/>
            <person name="Reyes-Prieto A."/>
            <person name="Armbrust E.V."/>
            <person name="Aves S.J."/>
            <person name="Beiko R.G."/>
            <person name="Coutinho P."/>
            <person name="Dacks J.B."/>
            <person name="Durnford D.G."/>
            <person name="Fast N.M."/>
            <person name="Green B.R."/>
            <person name="Grisdale C."/>
            <person name="Hempe F."/>
            <person name="Henrissat B."/>
            <person name="Hoppner M.P."/>
            <person name="Ishida K.-I."/>
            <person name="Kim E."/>
            <person name="Koreny L."/>
            <person name="Kroth P.G."/>
            <person name="Liu Y."/>
            <person name="Malik S.-B."/>
            <person name="Maier U.G."/>
            <person name="McRose D."/>
            <person name="Mock T."/>
            <person name="Neilson J.A."/>
            <person name="Onodera N.T."/>
            <person name="Poole A.M."/>
            <person name="Pritham E.J."/>
            <person name="Richards T.A."/>
            <person name="Rocap G."/>
            <person name="Roy S.W."/>
            <person name="Sarai C."/>
            <person name="Schaack S."/>
            <person name="Shirato S."/>
            <person name="Slamovits C.H."/>
            <person name="Spencer D.F."/>
            <person name="Suzuki S."/>
            <person name="Worden A.Z."/>
            <person name="Zauner S."/>
            <person name="Barry K."/>
            <person name="Bell C."/>
            <person name="Bharti A.K."/>
            <person name="Crow J.A."/>
            <person name="Grimwood J."/>
            <person name="Kramer R."/>
            <person name="Lindquist E."/>
            <person name="Lucas S."/>
            <person name="Salamov A."/>
            <person name="McFadden G.I."/>
            <person name="Lane C.E."/>
            <person name="Keeling P.J."/>
            <person name="Gray M.W."/>
            <person name="Grigoriev I.V."/>
            <person name="Archibald J.M."/>
        </authorList>
    </citation>
    <scope>NUCLEOTIDE SEQUENCE</scope>
    <source>
        <strain evidence="4">CCMP2712</strain>
    </source>
</reference>
<dbReference type="EMBL" id="JH993052">
    <property type="protein sequence ID" value="EKX38030.1"/>
    <property type="molecule type" value="Genomic_DNA"/>
</dbReference>
<sequence length="136" mass="15703">MANSRERRFLYNKSLWNSHRNSNKILEGPSIRNLIRQKIDDSLLENNPLLEDNFYPHSSTPDSMKYNNQFRGAKKPMTSREEERSSRGHYLPSVGPLRNPSMKESSASPAQEDREKNLFERIIADLPSPVLTRTAS</sequence>
<evidence type="ECO:0000256" key="1">
    <source>
        <dbReference type="SAM" id="MobiDB-lite"/>
    </source>
</evidence>
<dbReference type="AlphaFoldDB" id="L1IQC5"/>
<proteinExistence type="predicted"/>
<accession>L1IQC5</accession>
<evidence type="ECO:0000313" key="3">
    <source>
        <dbReference type="EnsemblProtists" id="EKX38030"/>
    </source>
</evidence>
<dbReference type="GeneID" id="17294821"/>
<feature type="region of interest" description="Disordered" evidence="1">
    <location>
        <begin position="54"/>
        <end position="136"/>
    </location>
</feature>
<organism evidence="2">
    <name type="scientific">Guillardia theta (strain CCMP2712)</name>
    <name type="common">Cryptophyte</name>
    <dbReference type="NCBI Taxonomy" id="905079"/>
    <lineage>
        <taxon>Eukaryota</taxon>
        <taxon>Cryptophyceae</taxon>
        <taxon>Pyrenomonadales</taxon>
        <taxon>Geminigeraceae</taxon>
        <taxon>Guillardia</taxon>
    </lineage>
</organism>
<dbReference type="PaxDb" id="55529-EKX38030"/>
<evidence type="ECO:0000313" key="4">
    <source>
        <dbReference type="Proteomes" id="UP000011087"/>
    </source>
</evidence>
<reference evidence="2 4" key="1">
    <citation type="journal article" date="2012" name="Nature">
        <title>Algal genomes reveal evolutionary mosaicism and the fate of nucleomorphs.</title>
        <authorList>
            <consortium name="DOE Joint Genome Institute"/>
            <person name="Curtis B.A."/>
            <person name="Tanifuji G."/>
            <person name="Burki F."/>
            <person name="Gruber A."/>
            <person name="Irimia M."/>
            <person name="Maruyama S."/>
            <person name="Arias M.C."/>
            <person name="Ball S.G."/>
            <person name="Gile G.H."/>
            <person name="Hirakawa Y."/>
            <person name="Hopkins J.F."/>
            <person name="Kuo A."/>
            <person name="Rensing S.A."/>
            <person name="Schmutz J."/>
            <person name="Symeonidi A."/>
            <person name="Elias M."/>
            <person name="Eveleigh R.J."/>
            <person name="Herman E.K."/>
            <person name="Klute M.J."/>
            <person name="Nakayama T."/>
            <person name="Obornik M."/>
            <person name="Reyes-Prieto A."/>
            <person name="Armbrust E.V."/>
            <person name="Aves S.J."/>
            <person name="Beiko R.G."/>
            <person name="Coutinho P."/>
            <person name="Dacks J.B."/>
            <person name="Durnford D.G."/>
            <person name="Fast N.M."/>
            <person name="Green B.R."/>
            <person name="Grisdale C.J."/>
            <person name="Hempel F."/>
            <person name="Henrissat B."/>
            <person name="Hoppner M.P."/>
            <person name="Ishida K."/>
            <person name="Kim E."/>
            <person name="Koreny L."/>
            <person name="Kroth P.G."/>
            <person name="Liu Y."/>
            <person name="Malik S.B."/>
            <person name="Maier U.G."/>
            <person name="McRose D."/>
            <person name="Mock T."/>
            <person name="Neilson J.A."/>
            <person name="Onodera N.T."/>
            <person name="Poole A.M."/>
            <person name="Pritham E.J."/>
            <person name="Richards T.A."/>
            <person name="Rocap G."/>
            <person name="Roy S.W."/>
            <person name="Sarai C."/>
            <person name="Schaack S."/>
            <person name="Shirato S."/>
            <person name="Slamovits C.H."/>
            <person name="Spencer D.F."/>
            <person name="Suzuki S."/>
            <person name="Worden A.Z."/>
            <person name="Zauner S."/>
            <person name="Barry K."/>
            <person name="Bell C."/>
            <person name="Bharti A.K."/>
            <person name="Crow J.A."/>
            <person name="Grimwood J."/>
            <person name="Kramer R."/>
            <person name="Lindquist E."/>
            <person name="Lucas S."/>
            <person name="Salamov A."/>
            <person name="McFadden G.I."/>
            <person name="Lane C.E."/>
            <person name="Keeling P.J."/>
            <person name="Gray M.W."/>
            <person name="Grigoriev I.V."/>
            <person name="Archibald J.M."/>
        </authorList>
    </citation>
    <scope>NUCLEOTIDE SEQUENCE</scope>
    <source>
        <strain evidence="2 4">CCMP2712</strain>
    </source>
</reference>